<dbReference type="AlphaFoldDB" id="A0A136WFF3"/>
<dbReference type="OrthoDB" id="2047533at2"/>
<sequence length="150" mass="16994">MNEKRNPKISIGIVSLVVILTVLCLTIFSVMTLTTALNEKQLAEKAAIALENYYNAEAHCSKIANEIGEIWKEAGNKDDLQAYAKANKVDCHLEKNKLYFRYQCSVDERQTLFVTISVGDTFEIEQWCVQATSEWVPDESIIVWDGESIE</sequence>
<feature type="transmembrane region" description="Helical" evidence="1">
    <location>
        <begin position="12"/>
        <end position="33"/>
    </location>
</feature>
<keyword evidence="1" id="KW-0472">Membrane</keyword>
<gene>
    <name evidence="2" type="ORF">CLNEO_12060</name>
</gene>
<dbReference type="EMBL" id="LRVM01000003">
    <property type="protein sequence ID" value="KXL53235.1"/>
    <property type="molecule type" value="Genomic_DNA"/>
</dbReference>
<protein>
    <submittedName>
        <fullName evidence="2">Uncharacterized protein</fullName>
    </submittedName>
</protein>
<name>A0A136WFF3_9FIRM</name>
<dbReference type="STRING" id="36847.CLNEO_12060"/>
<comment type="caution">
    <text evidence="2">The sequence shown here is derived from an EMBL/GenBank/DDBJ whole genome shotgun (WGS) entry which is preliminary data.</text>
</comment>
<keyword evidence="3" id="KW-1185">Reference proteome</keyword>
<evidence type="ECO:0000313" key="3">
    <source>
        <dbReference type="Proteomes" id="UP000070539"/>
    </source>
</evidence>
<keyword evidence="1" id="KW-0812">Transmembrane</keyword>
<keyword evidence="1" id="KW-1133">Transmembrane helix</keyword>
<evidence type="ECO:0000256" key="1">
    <source>
        <dbReference type="SAM" id="Phobius"/>
    </source>
</evidence>
<organism evidence="2 3">
    <name type="scientific">Anaerotignum neopropionicum</name>
    <dbReference type="NCBI Taxonomy" id="36847"/>
    <lineage>
        <taxon>Bacteria</taxon>
        <taxon>Bacillati</taxon>
        <taxon>Bacillota</taxon>
        <taxon>Clostridia</taxon>
        <taxon>Lachnospirales</taxon>
        <taxon>Anaerotignaceae</taxon>
        <taxon>Anaerotignum</taxon>
    </lineage>
</organism>
<dbReference type="RefSeq" id="WP_157723491.1">
    <property type="nucleotide sequence ID" value="NZ_LRVM01000003.1"/>
</dbReference>
<dbReference type="Proteomes" id="UP000070539">
    <property type="component" value="Unassembled WGS sequence"/>
</dbReference>
<accession>A0A136WFF3</accession>
<reference evidence="2 3" key="1">
    <citation type="submission" date="2016-01" db="EMBL/GenBank/DDBJ databases">
        <title>Genome sequence of Clostridium neopropionicum X4, DSM-3847.</title>
        <authorList>
            <person name="Poehlein A."/>
            <person name="Beck M.H."/>
            <person name="Bengelsdorf F.R."/>
            <person name="Daniel R."/>
            <person name="Duerre P."/>
        </authorList>
    </citation>
    <scope>NUCLEOTIDE SEQUENCE [LARGE SCALE GENOMIC DNA]</scope>
    <source>
        <strain evidence="2 3">DSM-3847</strain>
    </source>
</reference>
<evidence type="ECO:0000313" key="2">
    <source>
        <dbReference type="EMBL" id="KXL53235.1"/>
    </source>
</evidence>
<proteinExistence type="predicted"/>